<organism evidence="1">
    <name type="scientific">Myoviridae sp. ct3wi9</name>
    <dbReference type="NCBI Taxonomy" id="2826610"/>
    <lineage>
        <taxon>Viruses</taxon>
        <taxon>Duplodnaviria</taxon>
        <taxon>Heunggongvirae</taxon>
        <taxon>Uroviricota</taxon>
        <taxon>Caudoviricetes</taxon>
    </lineage>
</organism>
<name>A0A8S5MWV2_9CAUD</name>
<proteinExistence type="predicted"/>
<evidence type="ECO:0000313" key="1">
    <source>
        <dbReference type="EMBL" id="DAD86648.1"/>
    </source>
</evidence>
<protein>
    <submittedName>
        <fullName evidence="1">Uncharacterized protein</fullName>
    </submittedName>
</protein>
<dbReference type="EMBL" id="BK015006">
    <property type="protein sequence ID" value="DAD86648.1"/>
    <property type="molecule type" value="Genomic_DNA"/>
</dbReference>
<reference evidence="1" key="1">
    <citation type="journal article" date="2021" name="Proc. Natl. Acad. Sci. U.S.A.">
        <title>A Catalog of Tens of Thousands of Viruses from Human Metagenomes Reveals Hidden Associations with Chronic Diseases.</title>
        <authorList>
            <person name="Tisza M.J."/>
            <person name="Buck C.B."/>
        </authorList>
    </citation>
    <scope>NUCLEOTIDE SEQUENCE</scope>
    <source>
        <strain evidence="1">Ct3wi9</strain>
    </source>
</reference>
<sequence>MNNYGLKITGADELETILPRRCDVIKPQAKRKVEHALRFIAEKMRKSVPSHDSVIIVEAELINTYRGTDMMPCRLTDPHLQWYLRQAGYDFEFINSNSAIMITWGKMIW</sequence>
<accession>A0A8S5MWV2</accession>